<dbReference type="SUPFAM" id="SSF57667">
    <property type="entry name" value="beta-beta-alpha zinc fingers"/>
    <property type="match status" value="1"/>
</dbReference>
<accession>A0A8D8V6H1</accession>
<keyword evidence="3" id="KW-0862">Zinc</keyword>
<organism evidence="6">
    <name type="scientific">Cacopsylla melanoneura</name>
    <dbReference type="NCBI Taxonomy" id="428564"/>
    <lineage>
        <taxon>Eukaryota</taxon>
        <taxon>Metazoa</taxon>
        <taxon>Ecdysozoa</taxon>
        <taxon>Arthropoda</taxon>
        <taxon>Hexapoda</taxon>
        <taxon>Insecta</taxon>
        <taxon>Pterygota</taxon>
        <taxon>Neoptera</taxon>
        <taxon>Paraneoptera</taxon>
        <taxon>Hemiptera</taxon>
        <taxon>Sternorrhyncha</taxon>
        <taxon>Psylloidea</taxon>
        <taxon>Psyllidae</taxon>
        <taxon>Psyllinae</taxon>
        <taxon>Cacopsylla</taxon>
    </lineage>
</organism>
<feature type="compositionally biased region" description="Basic and acidic residues" evidence="4">
    <location>
        <begin position="314"/>
        <end position="388"/>
    </location>
</feature>
<keyword evidence="6" id="KW-0687">Ribonucleoprotein</keyword>
<evidence type="ECO:0000256" key="4">
    <source>
        <dbReference type="SAM" id="MobiDB-lite"/>
    </source>
</evidence>
<dbReference type="GO" id="GO:0005689">
    <property type="term" value="C:U12-type spliceosomal complex"/>
    <property type="evidence" value="ECO:0007669"/>
    <property type="project" value="TreeGrafter"/>
</dbReference>
<feature type="region of interest" description="Disordered" evidence="4">
    <location>
        <begin position="167"/>
        <end position="220"/>
    </location>
</feature>
<feature type="compositionally biased region" description="Basic residues" evidence="4">
    <location>
        <begin position="198"/>
        <end position="208"/>
    </location>
</feature>
<feature type="compositionally biased region" description="Basic and acidic residues" evidence="4">
    <location>
        <begin position="172"/>
        <end position="182"/>
    </location>
</feature>
<evidence type="ECO:0000259" key="5">
    <source>
        <dbReference type="PROSITE" id="PS51800"/>
    </source>
</evidence>
<dbReference type="PROSITE" id="PS51800">
    <property type="entry name" value="ZF_CHHC_U11_48K"/>
    <property type="match status" value="1"/>
</dbReference>
<keyword evidence="1" id="KW-0479">Metal-binding</keyword>
<name>A0A8D8V6H1_9HEMI</name>
<dbReference type="AlphaFoldDB" id="A0A8D8V6H1"/>
<keyword evidence="2" id="KW-0863">Zinc-finger</keyword>
<sequence length="542" mass="65268">MNSNKTREEMIVFIQEAECVIKQVTKTLHWEPSQSQVSLQTKFDYCPINKEHRVPENRMKQHVEKCRLKSQGYSLDSKFLQPMDPELLAHSSVISIDKYKQQEILAQALKKNSHLNISTRLRDPPLTFDRYLYEFTPDERYTLYDYAIQQTSHQNQHQRTLLADPLTLGCDAPDKSSKEKRAPPPSLKELLEAERDTKRRRQAYRKKNTSGLSGRKSDTETLRELIQTQMEFFYEGCQDDTIRASDQPEPQNIKWRYGKRLNVSNYHRQWELLQKERRVAERSRGNGNEEREKYKDRHNSNEREKYKDRKGRHNSNEREKYKDRHNSHEREKRKDRHTSNERETYKDRHNSSSDRGKYQKDRNNASDRQNRNNSADRHIKQTSKERDTKSHKHKNRDNFSTSPKKSEYCDRKSRTSRSISPAEQYKVDSYKHHERDSRYKQNDRYHSSRERHSKDDDKYHTSRRDRSSKDTYKPERTYERNNSYDRETHRRKSGSYERECGQSGESECRSKHSSRRERQYNTCTNRSRSRSFSVPRPKEYKS</sequence>
<dbReference type="InterPro" id="IPR051591">
    <property type="entry name" value="UPF0224_FAM112_RNA_Proc"/>
</dbReference>
<evidence type="ECO:0000256" key="3">
    <source>
        <dbReference type="ARBA" id="ARBA00022833"/>
    </source>
</evidence>
<feature type="compositionally biased region" description="Basic and acidic residues" evidence="4">
    <location>
        <begin position="404"/>
        <end position="413"/>
    </location>
</feature>
<dbReference type="InterPro" id="IPR022776">
    <property type="entry name" value="TRM13/UPF0224_CHHC_Znf_dom"/>
</dbReference>
<reference evidence="6" key="1">
    <citation type="submission" date="2021-05" db="EMBL/GenBank/DDBJ databases">
        <authorList>
            <person name="Alioto T."/>
            <person name="Alioto T."/>
            <person name="Gomez Garrido J."/>
        </authorList>
    </citation>
    <scope>NUCLEOTIDE SEQUENCE</scope>
</reference>
<dbReference type="PANTHER" id="PTHR21402">
    <property type="entry name" value="GAMETOCYTE SPECIFIC FACTOR 1-RELATED"/>
    <property type="match status" value="1"/>
</dbReference>
<evidence type="ECO:0000313" key="6">
    <source>
        <dbReference type="EMBL" id="CAG6717751.1"/>
    </source>
</evidence>
<feature type="compositionally biased region" description="Basic and acidic residues" evidence="4">
    <location>
        <begin position="425"/>
        <end position="510"/>
    </location>
</feature>
<feature type="domain" description="CHHC U11-48K-type" evidence="5">
    <location>
        <begin position="43"/>
        <end position="70"/>
    </location>
</feature>
<protein>
    <submittedName>
        <fullName evidence="6">U11/U12 small nuclear ribonucleoprotein 48 kDa protein</fullName>
    </submittedName>
</protein>
<dbReference type="GO" id="GO:0008270">
    <property type="term" value="F:zinc ion binding"/>
    <property type="evidence" value="ECO:0007669"/>
    <property type="project" value="UniProtKB-KW"/>
</dbReference>
<evidence type="ECO:0000256" key="1">
    <source>
        <dbReference type="ARBA" id="ARBA00022723"/>
    </source>
</evidence>
<proteinExistence type="predicted"/>
<dbReference type="InterPro" id="IPR036236">
    <property type="entry name" value="Znf_C2H2_sf"/>
</dbReference>
<feature type="region of interest" description="Disordered" evidence="4">
    <location>
        <begin position="279"/>
        <end position="542"/>
    </location>
</feature>
<dbReference type="PANTHER" id="PTHR21402:SF10">
    <property type="entry name" value="U11_U12 SMALL NUCLEAR RIBONUCLEOPROTEIN 48 KDA PROTEIN"/>
    <property type="match status" value="1"/>
</dbReference>
<dbReference type="GO" id="GO:0005654">
    <property type="term" value="C:nucleoplasm"/>
    <property type="evidence" value="ECO:0007669"/>
    <property type="project" value="TreeGrafter"/>
</dbReference>
<evidence type="ECO:0000256" key="2">
    <source>
        <dbReference type="ARBA" id="ARBA00022771"/>
    </source>
</evidence>
<dbReference type="GO" id="GO:0005829">
    <property type="term" value="C:cytosol"/>
    <property type="evidence" value="ECO:0007669"/>
    <property type="project" value="TreeGrafter"/>
</dbReference>
<dbReference type="EMBL" id="HBUF01356360">
    <property type="protein sequence ID" value="CAG6717751.1"/>
    <property type="molecule type" value="Transcribed_RNA"/>
</dbReference>
<feature type="compositionally biased region" description="Basic and acidic residues" evidence="4">
    <location>
        <begin position="279"/>
        <end position="307"/>
    </location>
</feature>
<dbReference type="Pfam" id="PF05253">
    <property type="entry name" value="zf-U11-48K"/>
    <property type="match status" value="1"/>
</dbReference>